<gene>
    <name evidence="1" type="ordered locus">SM11_pC0379</name>
</gene>
<accession>F7XCP2</accession>
<evidence type="ECO:0000313" key="1">
    <source>
        <dbReference type="EMBL" id="AEH81452.1"/>
    </source>
</evidence>
<evidence type="ECO:0000313" key="2">
    <source>
        <dbReference type="Proteomes" id="UP000009045"/>
    </source>
</evidence>
<keyword evidence="1" id="KW-0614">Plasmid</keyword>
<protein>
    <submittedName>
        <fullName evidence="1">Uncharacterized protein</fullName>
    </submittedName>
</protein>
<proteinExistence type="predicted"/>
<name>F7XCP2_SINMM</name>
<organism evidence="1 2">
    <name type="scientific">Sinorhizobium meliloti (strain SM11)</name>
    <dbReference type="NCBI Taxonomy" id="707241"/>
    <lineage>
        <taxon>Bacteria</taxon>
        <taxon>Pseudomonadati</taxon>
        <taxon>Pseudomonadota</taxon>
        <taxon>Alphaproteobacteria</taxon>
        <taxon>Hyphomicrobiales</taxon>
        <taxon>Rhizobiaceae</taxon>
        <taxon>Sinorhizobium/Ensifer group</taxon>
        <taxon>Sinorhizobium</taxon>
    </lineage>
</organism>
<dbReference type="HOGENOM" id="CLU_2901850_0_0_5"/>
<dbReference type="KEGG" id="smx:SM11_pC0379"/>
<dbReference type="EMBL" id="CP001831">
    <property type="protein sequence ID" value="AEH81452.1"/>
    <property type="molecule type" value="Genomic_DNA"/>
</dbReference>
<sequence>MSESILRIELHLAAAEQSLSQLLFLIADDSQIVAGIDPFTVWFRCAFGFQLCDRLAGGNMPI</sequence>
<reference evidence="1 2" key="1">
    <citation type="journal article" date="2011" name="J. Biotechnol.">
        <title>The complete genome sequence of the dominant Sinorhizobium meliloti field isolate SM11 extends the S. meliloti pan-genome.</title>
        <authorList>
            <person name="Schneiker-Bekel S."/>
            <person name="Wibberg D."/>
            <person name="Bekel T."/>
            <person name="Blom J."/>
            <person name="Linke B."/>
            <person name="Neuweger H."/>
            <person name="Stiens M."/>
            <person name="Vorholter F.J."/>
            <person name="Weidner S."/>
            <person name="Goesmann A."/>
            <person name="Puhler A."/>
            <person name="Schluter A."/>
        </authorList>
    </citation>
    <scope>NUCLEOTIDE SEQUENCE [LARGE SCALE GENOMIC DNA]</scope>
    <source>
        <strain evidence="1 2">SM11</strain>
        <plasmid evidence="2">pSmeSM11c</plasmid>
    </source>
</reference>
<dbReference type="AlphaFoldDB" id="F7XCP2"/>
<geneLocation type="plasmid" evidence="1 2">
    <name>pSmeSM11c</name>
</geneLocation>
<dbReference type="Proteomes" id="UP000009045">
    <property type="component" value="Plasmid pSmeSM11c"/>
</dbReference>